<keyword evidence="2" id="KW-1185">Reference proteome</keyword>
<dbReference type="AlphaFoldDB" id="S0FVI0"/>
<dbReference type="Proteomes" id="UP000014216">
    <property type="component" value="Unassembled WGS sequence"/>
</dbReference>
<proteinExistence type="predicted"/>
<comment type="caution">
    <text evidence="1">The sequence shown here is derived from an EMBL/GenBank/DDBJ whole genome shotgun (WGS) entry which is preliminary data.</text>
</comment>
<evidence type="ECO:0000313" key="1">
    <source>
        <dbReference type="EMBL" id="EMS77144.1"/>
    </source>
</evidence>
<gene>
    <name evidence="1" type="ORF">Dpo_29c00030</name>
</gene>
<reference evidence="1 2" key="1">
    <citation type="journal article" date="2013" name="Genome Announc.">
        <title>Draft Genome Sequence of Desulfotignum phosphitoxidans DSM 13687 Strain FiPS-3.</title>
        <authorList>
            <person name="Poehlein A."/>
            <person name="Daniel R."/>
            <person name="Simeonova D.D."/>
        </authorList>
    </citation>
    <scope>NUCLEOTIDE SEQUENCE [LARGE SCALE GENOMIC DNA]</scope>
    <source>
        <strain evidence="1 2">DSM 13687</strain>
    </source>
</reference>
<dbReference type="EMBL" id="APJX01000028">
    <property type="protein sequence ID" value="EMS77144.1"/>
    <property type="molecule type" value="Genomic_DNA"/>
</dbReference>
<accession>S0FVI0</accession>
<sequence length="452" mass="52796">MPWVAEQILESLEKEHPSVDIDSWEMLKQIYHKEYERLRRGVLSPIWKKDKAKFEEKFSERIMTLYENTSDHSIRTLQAASKKYGRRPFLVFDNADQHDSTIQNDVFLVAQKMAQSLNCSCLISLREESYWKNRDFGALSAFHSISYHVQAPRLEQIIAKRFKYAKKLICDQRLLGQGGNSHKLTPKEIDEVVSLLAKTVLGEDKRFIEFAEYLCPGEVRRPLDFFARFMYSGHTNVNSLLRAVRKNMDLFIGFHEFVTAIMLCDREYFSESASDILNIFSIDGRGDANHFNRITVIGRVLRDRDKMSESEIGHGFVPIHSVIKDCEILGLLPETTTSIITLLIKRRLLQTETQIREDISNSNYIRATSASLYYLEKLVYESAYIESILFDTPIENKEYFETIKKLSKHANDSEDSGERLNRLRFRLERNSVFIDYLIDRYNAIVTKFSWIQ</sequence>
<organism evidence="1 2">
    <name type="scientific">Desulfotignum phosphitoxidans DSM 13687</name>
    <dbReference type="NCBI Taxonomy" id="1286635"/>
    <lineage>
        <taxon>Bacteria</taxon>
        <taxon>Pseudomonadati</taxon>
        <taxon>Thermodesulfobacteriota</taxon>
        <taxon>Desulfobacteria</taxon>
        <taxon>Desulfobacterales</taxon>
        <taxon>Desulfobacteraceae</taxon>
        <taxon>Desulfotignum</taxon>
    </lineage>
</organism>
<protein>
    <submittedName>
        <fullName evidence="1">Uncharacterized protein</fullName>
    </submittedName>
</protein>
<evidence type="ECO:0000313" key="2">
    <source>
        <dbReference type="Proteomes" id="UP000014216"/>
    </source>
</evidence>
<name>S0FVI0_9BACT</name>